<feature type="transmembrane region" description="Helical" evidence="10">
    <location>
        <begin position="112"/>
        <end position="137"/>
    </location>
</feature>
<sequence length="492" mass="54072">MAAFNERENGAFKSAESGVQNGIASPTYGNTSLSENDIRSAMLMSSDGLRRSSKPVVTFVVENGNSTTITYDRASTGTGSEDDAEAGERRPLTHCHIKPTEKGVDKKARFKLVLASVLCLVFMIGEVVGGVLAHSLAVVSDAAHLLTDFASFMISLVALYLVSRPATKRLSFGWHRAEILGALVSILMLWVITGVLVYSAVLRIQSGDYEINATIMLITSATGVFFNVVLGCTLHQHGHTHGGLDHGHSHGGHGHDHDHDSESDHAPESYLDYSDNSTLVHQSKHNSNACKDTSQCADESGDKREPTVRGYGSISANERQHEKVSKKAKPKASNINVKAAFIHVVGDFCQSVGVLIAAIIIYFKPEWKMADPICTFLFSVFVLITTITIIRDILMVLMEGTPRNLNFEEVRDTFLNMEGVRDIHDLRLWSLTMNKTALAVHLAVEKGVDPMQVVKIASQEIQHKFNISQTTIQVEEYEEEMNDCTRCQDLKD</sequence>
<organism evidence="13 14">
    <name type="scientific">Littorina saxatilis</name>
    <dbReference type="NCBI Taxonomy" id="31220"/>
    <lineage>
        <taxon>Eukaryota</taxon>
        <taxon>Metazoa</taxon>
        <taxon>Spiralia</taxon>
        <taxon>Lophotrochozoa</taxon>
        <taxon>Mollusca</taxon>
        <taxon>Gastropoda</taxon>
        <taxon>Caenogastropoda</taxon>
        <taxon>Littorinimorpha</taxon>
        <taxon>Littorinoidea</taxon>
        <taxon>Littorinidae</taxon>
        <taxon>Littorina</taxon>
    </lineage>
</organism>
<dbReference type="InterPro" id="IPR027469">
    <property type="entry name" value="Cation_efflux_TMD_sf"/>
</dbReference>
<evidence type="ECO:0000256" key="9">
    <source>
        <dbReference type="SAM" id="MobiDB-lite"/>
    </source>
</evidence>
<feature type="domain" description="Cation efflux protein cytoplasmic" evidence="12">
    <location>
        <begin position="402"/>
        <end position="477"/>
    </location>
</feature>
<dbReference type="Pfam" id="PF16916">
    <property type="entry name" value="ZT_dimer"/>
    <property type="match status" value="1"/>
</dbReference>
<dbReference type="GO" id="GO:0005385">
    <property type="term" value="F:zinc ion transmembrane transporter activity"/>
    <property type="evidence" value="ECO:0007669"/>
    <property type="project" value="TreeGrafter"/>
</dbReference>
<feature type="compositionally biased region" description="Basic and acidic residues" evidence="9">
    <location>
        <begin position="1"/>
        <end position="10"/>
    </location>
</feature>
<keyword evidence="8 10" id="KW-0472">Membrane</keyword>
<comment type="similarity">
    <text evidence="2">Belongs to the cation diffusion facilitator (CDF) transporter (TC 2.A.4) family. SLC30A subfamily.</text>
</comment>
<dbReference type="PANTHER" id="PTHR11562:SF17">
    <property type="entry name" value="RE54080P-RELATED"/>
    <property type="match status" value="1"/>
</dbReference>
<comment type="caution">
    <text evidence="13">The sequence shown here is derived from an EMBL/GenBank/DDBJ whole genome shotgun (WGS) entry which is preliminary data.</text>
</comment>
<feature type="compositionally biased region" description="Polar residues" evidence="9">
    <location>
        <begin position="284"/>
        <end position="297"/>
    </location>
</feature>
<dbReference type="NCBIfam" id="TIGR01297">
    <property type="entry name" value="CDF"/>
    <property type="match status" value="1"/>
</dbReference>
<evidence type="ECO:0000313" key="14">
    <source>
        <dbReference type="Proteomes" id="UP001374579"/>
    </source>
</evidence>
<dbReference type="Proteomes" id="UP001374579">
    <property type="component" value="Unassembled WGS sequence"/>
</dbReference>
<evidence type="ECO:0000313" key="13">
    <source>
        <dbReference type="EMBL" id="KAK7091883.1"/>
    </source>
</evidence>
<dbReference type="Pfam" id="PF01545">
    <property type="entry name" value="Cation_efflux"/>
    <property type="match status" value="1"/>
</dbReference>
<evidence type="ECO:0000259" key="12">
    <source>
        <dbReference type="Pfam" id="PF16916"/>
    </source>
</evidence>
<evidence type="ECO:0008006" key="15">
    <source>
        <dbReference type="Google" id="ProtNLM"/>
    </source>
</evidence>
<feature type="region of interest" description="Disordered" evidence="9">
    <location>
        <begin position="284"/>
        <end position="329"/>
    </location>
</feature>
<protein>
    <recommendedName>
        <fullName evidence="15">Zinc transporter 2-like</fullName>
    </recommendedName>
</protein>
<dbReference type="GO" id="GO:0010043">
    <property type="term" value="P:response to zinc ion"/>
    <property type="evidence" value="ECO:0007669"/>
    <property type="project" value="TreeGrafter"/>
</dbReference>
<keyword evidence="3" id="KW-0813">Transport</keyword>
<dbReference type="InterPro" id="IPR002524">
    <property type="entry name" value="Cation_efflux"/>
</dbReference>
<dbReference type="AlphaFoldDB" id="A0AAN9ARK7"/>
<evidence type="ECO:0000256" key="4">
    <source>
        <dbReference type="ARBA" id="ARBA00022692"/>
    </source>
</evidence>
<proteinExistence type="inferred from homology"/>
<evidence type="ECO:0000256" key="10">
    <source>
        <dbReference type="SAM" id="Phobius"/>
    </source>
</evidence>
<dbReference type="PANTHER" id="PTHR11562">
    <property type="entry name" value="CATION EFFLUX PROTEIN/ ZINC TRANSPORTER"/>
    <property type="match status" value="1"/>
</dbReference>
<feature type="region of interest" description="Disordered" evidence="9">
    <location>
        <begin position="1"/>
        <end position="31"/>
    </location>
</feature>
<feature type="compositionally biased region" description="Polar residues" evidence="9">
    <location>
        <begin position="70"/>
        <end position="79"/>
    </location>
</feature>
<evidence type="ECO:0000256" key="2">
    <source>
        <dbReference type="ARBA" id="ARBA00008873"/>
    </source>
</evidence>
<reference evidence="13 14" key="1">
    <citation type="submission" date="2024-02" db="EMBL/GenBank/DDBJ databases">
        <title>Chromosome-scale genome assembly of the rough periwinkle Littorina saxatilis.</title>
        <authorList>
            <person name="De Jode A."/>
            <person name="Faria R."/>
            <person name="Formenti G."/>
            <person name="Sims Y."/>
            <person name="Smith T.P."/>
            <person name="Tracey A."/>
            <person name="Wood J.M.D."/>
            <person name="Zagrodzka Z.B."/>
            <person name="Johannesson K."/>
            <person name="Butlin R.K."/>
            <person name="Leder E.H."/>
        </authorList>
    </citation>
    <scope>NUCLEOTIDE SEQUENCE [LARGE SCALE GENOMIC DNA]</scope>
    <source>
        <strain evidence="13">Snail1</strain>
        <tissue evidence="13">Muscle</tissue>
    </source>
</reference>
<keyword evidence="6 10" id="KW-1133">Transmembrane helix</keyword>
<dbReference type="InterPro" id="IPR027470">
    <property type="entry name" value="Cation_efflux_CTD"/>
</dbReference>
<dbReference type="GO" id="GO:0005886">
    <property type="term" value="C:plasma membrane"/>
    <property type="evidence" value="ECO:0007669"/>
    <property type="project" value="TreeGrafter"/>
</dbReference>
<feature type="region of interest" description="Disordered" evidence="9">
    <location>
        <begin position="240"/>
        <end position="268"/>
    </location>
</feature>
<keyword evidence="5" id="KW-0864">Zinc transport</keyword>
<dbReference type="InterPro" id="IPR050681">
    <property type="entry name" value="CDF/SLC30A"/>
</dbReference>
<dbReference type="InterPro" id="IPR058533">
    <property type="entry name" value="Cation_efflux_TM"/>
</dbReference>
<evidence type="ECO:0000256" key="6">
    <source>
        <dbReference type="ARBA" id="ARBA00022989"/>
    </source>
</evidence>
<feature type="compositionally biased region" description="Polar residues" evidence="9">
    <location>
        <begin position="17"/>
        <end position="31"/>
    </location>
</feature>
<evidence type="ECO:0000256" key="5">
    <source>
        <dbReference type="ARBA" id="ARBA00022906"/>
    </source>
</evidence>
<feature type="transmembrane region" description="Helical" evidence="10">
    <location>
        <begin position="213"/>
        <end position="234"/>
    </location>
</feature>
<dbReference type="EMBL" id="JBAMIC010000022">
    <property type="protein sequence ID" value="KAK7091883.1"/>
    <property type="molecule type" value="Genomic_DNA"/>
</dbReference>
<evidence type="ECO:0000256" key="1">
    <source>
        <dbReference type="ARBA" id="ARBA00004141"/>
    </source>
</evidence>
<feature type="domain" description="Cation efflux protein transmembrane" evidence="11">
    <location>
        <begin position="112"/>
        <end position="398"/>
    </location>
</feature>
<dbReference type="SUPFAM" id="SSF160240">
    <property type="entry name" value="Cation efflux protein cytoplasmic domain-like"/>
    <property type="match status" value="1"/>
</dbReference>
<dbReference type="SUPFAM" id="SSF161111">
    <property type="entry name" value="Cation efflux protein transmembrane domain-like"/>
    <property type="match status" value="1"/>
</dbReference>
<evidence type="ECO:0000256" key="8">
    <source>
        <dbReference type="ARBA" id="ARBA00023136"/>
    </source>
</evidence>
<evidence type="ECO:0000256" key="7">
    <source>
        <dbReference type="ARBA" id="ARBA00023065"/>
    </source>
</evidence>
<name>A0AAN9ARK7_9CAEN</name>
<evidence type="ECO:0000256" key="3">
    <source>
        <dbReference type="ARBA" id="ARBA00022448"/>
    </source>
</evidence>
<feature type="transmembrane region" description="Helical" evidence="10">
    <location>
        <begin position="339"/>
        <end position="363"/>
    </location>
</feature>
<accession>A0AAN9ARK7</accession>
<gene>
    <name evidence="13" type="ORF">V1264_009505</name>
</gene>
<feature type="region of interest" description="Disordered" evidence="9">
    <location>
        <begin position="70"/>
        <end position="90"/>
    </location>
</feature>
<dbReference type="Gene3D" id="1.20.1510.10">
    <property type="entry name" value="Cation efflux protein transmembrane domain"/>
    <property type="match status" value="1"/>
</dbReference>
<comment type="subcellular location">
    <subcellularLocation>
        <location evidence="1">Membrane</location>
        <topology evidence="1">Multi-pass membrane protein</topology>
    </subcellularLocation>
</comment>
<evidence type="ECO:0000259" key="11">
    <source>
        <dbReference type="Pfam" id="PF01545"/>
    </source>
</evidence>
<feature type="transmembrane region" description="Helical" evidence="10">
    <location>
        <begin position="369"/>
        <end position="390"/>
    </location>
</feature>
<keyword evidence="14" id="KW-1185">Reference proteome</keyword>
<dbReference type="InterPro" id="IPR036837">
    <property type="entry name" value="Cation_efflux_CTD_sf"/>
</dbReference>
<keyword evidence="5" id="KW-0862">Zinc</keyword>
<feature type="compositionally biased region" description="Basic and acidic residues" evidence="9">
    <location>
        <begin position="242"/>
        <end position="267"/>
    </location>
</feature>
<feature type="transmembrane region" description="Helical" evidence="10">
    <location>
        <begin position="179"/>
        <end position="201"/>
    </location>
</feature>
<keyword evidence="7" id="KW-0406">Ion transport</keyword>
<feature type="transmembrane region" description="Helical" evidence="10">
    <location>
        <begin position="149"/>
        <end position="167"/>
    </location>
</feature>
<keyword evidence="4 10" id="KW-0812">Transmembrane</keyword>